<proteinExistence type="predicted"/>
<dbReference type="RefSeq" id="WP_149776139.1">
    <property type="nucleotide sequence ID" value="NZ_FQVK01000014.1"/>
</dbReference>
<dbReference type="AlphaFoldDB" id="A0A1M4Y5A6"/>
<gene>
    <name evidence="1" type="ORF">SAMN05444279_1148</name>
</gene>
<dbReference type="OrthoDB" id="573462at2"/>
<evidence type="ECO:0000313" key="1">
    <source>
        <dbReference type="EMBL" id="SHF00885.1"/>
    </source>
</evidence>
<dbReference type="Proteomes" id="UP000325134">
    <property type="component" value="Unassembled WGS sequence"/>
</dbReference>
<protein>
    <recommendedName>
        <fullName evidence="3">Uracil DNA glycosylase superfamily protein</fullName>
    </recommendedName>
</protein>
<sequence length="262" mass="27825">MAQELSIASEYFHQLSETKADQLLDRSELSLARDGNIDVVYAPFDHVERKACLVVVGITPGMTQAVNAINAAVRARCAGKTLQASLADAKLTASFSGGAIRNNLVSMLDAIGVATHFGLQSTSEMFRPGSTDVHFTSALRYPVFVSGKNYNGAPNMLKTPILRSMIETHLAEEAALLPNAIWLPLGPKAEMAIRHLSDKGLISESRILAGLPHPSGANAERVAVFLGRKKPEDASAKTNPVSLLAASVQLKKQIASLKGAAA</sequence>
<keyword evidence="2" id="KW-1185">Reference proteome</keyword>
<accession>A0A1M4Y5A6</accession>
<evidence type="ECO:0008006" key="3">
    <source>
        <dbReference type="Google" id="ProtNLM"/>
    </source>
</evidence>
<name>A0A1M4Y5A6_9RHOB</name>
<organism evidence="1 2">
    <name type="scientific">Ruegeria intermedia</name>
    <dbReference type="NCBI Taxonomy" id="996115"/>
    <lineage>
        <taxon>Bacteria</taxon>
        <taxon>Pseudomonadati</taxon>
        <taxon>Pseudomonadota</taxon>
        <taxon>Alphaproteobacteria</taxon>
        <taxon>Rhodobacterales</taxon>
        <taxon>Roseobacteraceae</taxon>
        <taxon>Ruegeria</taxon>
    </lineage>
</organism>
<dbReference type="EMBL" id="FQVK01000014">
    <property type="protein sequence ID" value="SHF00885.1"/>
    <property type="molecule type" value="Genomic_DNA"/>
</dbReference>
<evidence type="ECO:0000313" key="2">
    <source>
        <dbReference type="Proteomes" id="UP000325134"/>
    </source>
</evidence>
<reference evidence="1 2" key="1">
    <citation type="submission" date="2016-11" db="EMBL/GenBank/DDBJ databases">
        <authorList>
            <person name="Varghese N."/>
            <person name="Submissions S."/>
        </authorList>
    </citation>
    <scope>NUCLEOTIDE SEQUENCE [LARGE SCALE GENOMIC DNA]</scope>
    <source>
        <strain evidence="1 2">DSM 29341</strain>
    </source>
</reference>